<feature type="domain" description="Dynein heavy chain AAA 5 extension" evidence="1">
    <location>
        <begin position="8"/>
        <end position="54"/>
    </location>
</feature>
<keyword evidence="3" id="KW-1185">Reference proteome</keyword>
<comment type="caution">
    <text evidence="2">The sequence shown here is derived from an EMBL/GenBank/DDBJ whole genome shotgun (WGS) entry which is preliminary data.</text>
</comment>
<dbReference type="InterPro" id="IPR041466">
    <property type="entry name" value="Dynein_AAA5_ext"/>
</dbReference>
<reference evidence="2" key="1">
    <citation type="journal article" date="2019" name="bioRxiv">
        <title>The Genome of the Zebra Mussel, Dreissena polymorpha: A Resource for Invasive Species Research.</title>
        <authorList>
            <person name="McCartney M.A."/>
            <person name="Auch B."/>
            <person name="Kono T."/>
            <person name="Mallez S."/>
            <person name="Zhang Y."/>
            <person name="Obille A."/>
            <person name="Becker A."/>
            <person name="Abrahante J.E."/>
            <person name="Garbe J."/>
            <person name="Badalamenti J.P."/>
            <person name="Herman A."/>
            <person name="Mangelson H."/>
            <person name="Liachko I."/>
            <person name="Sullivan S."/>
            <person name="Sone E.D."/>
            <person name="Koren S."/>
            <person name="Silverstein K.A.T."/>
            <person name="Beckman K.B."/>
            <person name="Gohl D.M."/>
        </authorList>
    </citation>
    <scope>NUCLEOTIDE SEQUENCE</scope>
    <source>
        <strain evidence="2">Duluth1</strain>
        <tissue evidence="2">Whole animal</tissue>
    </source>
</reference>
<dbReference type="AlphaFoldDB" id="A0A9D4DJJ2"/>
<evidence type="ECO:0000313" key="2">
    <source>
        <dbReference type="EMBL" id="KAH3750449.1"/>
    </source>
</evidence>
<organism evidence="2 3">
    <name type="scientific">Dreissena polymorpha</name>
    <name type="common">Zebra mussel</name>
    <name type="synonym">Mytilus polymorpha</name>
    <dbReference type="NCBI Taxonomy" id="45954"/>
    <lineage>
        <taxon>Eukaryota</taxon>
        <taxon>Metazoa</taxon>
        <taxon>Spiralia</taxon>
        <taxon>Lophotrochozoa</taxon>
        <taxon>Mollusca</taxon>
        <taxon>Bivalvia</taxon>
        <taxon>Autobranchia</taxon>
        <taxon>Heteroconchia</taxon>
        <taxon>Euheterodonta</taxon>
        <taxon>Imparidentia</taxon>
        <taxon>Neoheterodontei</taxon>
        <taxon>Myida</taxon>
        <taxon>Dreissenoidea</taxon>
        <taxon>Dreissenidae</taxon>
        <taxon>Dreissena</taxon>
    </lineage>
</organism>
<evidence type="ECO:0000313" key="3">
    <source>
        <dbReference type="Proteomes" id="UP000828390"/>
    </source>
</evidence>
<reference evidence="2" key="2">
    <citation type="submission" date="2020-11" db="EMBL/GenBank/DDBJ databases">
        <authorList>
            <person name="McCartney M.A."/>
            <person name="Auch B."/>
            <person name="Kono T."/>
            <person name="Mallez S."/>
            <person name="Becker A."/>
            <person name="Gohl D.M."/>
            <person name="Silverstein K.A.T."/>
            <person name="Koren S."/>
            <person name="Bechman K.B."/>
            <person name="Herman A."/>
            <person name="Abrahante J.E."/>
            <person name="Garbe J."/>
        </authorList>
    </citation>
    <scope>NUCLEOTIDE SEQUENCE</scope>
    <source>
        <strain evidence="2">Duluth1</strain>
        <tissue evidence="2">Whole animal</tissue>
    </source>
</reference>
<name>A0A9D4DJJ2_DREPO</name>
<gene>
    <name evidence="2" type="ORF">DPMN_184972</name>
</gene>
<sequence>MQALVEELRRLIDKYFDKILEFKKRNCFELVPAAELNIVASLCRLFDSLATEENGVGVSF</sequence>
<evidence type="ECO:0000259" key="1">
    <source>
        <dbReference type="Pfam" id="PF17852"/>
    </source>
</evidence>
<dbReference type="Proteomes" id="UP000828390">
    <property type="component" value="Unassembled WGS sequence"/>
</dbReference>
<dbReference type="Pfam" id="PF17852">
    <property type="entry name" value="Dynein_AAA_lid"/>
    <property type="match status" value="1"/>
</dbReference>
<protein>
    <recommendedName>
        <fullName evidence="1">Dynein heavy chain AAA 5 extension domain-containing protein</fullName>
    </recommendedName>
</protein>
<accession>A0A9D4DJJ2</accession>
<proteinExistence type="predicted"/>
<dbReference type="EMBL" id="JAIWYP010000010">
    <property type="protein sequence ID" value="KAH3750449.1"/>
    <property type="molecule type" value="Genomic_DNA"/>
</dbReference>